<dbReference type="HOGENOM" id="CLU_1705180_0_0_1"/>
<dbReference type="Gene3D" id="1.10.10.60">
    <property type="entry name" value="Homeodomain-like"/>
    <property type="match status" value="2"/>
</dbReference>
<keyword evidence="4" id="KW-1185">Reference proteome</keyword>
<dbReference type="GO" id="GO:0000978">
    <property type="term" value="F:RNA polymerase II cis-regulatory region sequence-specific DNA binding"/>
    <property type="evidence" value="ECO:0007669"/>
    <property type="project" value="TreeGrafter"/>
</dbReference>
<dbReference type="STRING" id="1432141.A0A015IIJ3"/>
<dbReference type="CDD" id="cd00167">
    <property type="entry name" value="SANT"/>
    <property type="match status" value="1"/>
</dbReference>
<feature type="compositionally biased region" description="Basic residues" evidence="1">
    <location>
        <begin position="1"/>
        <end position="10"/>
    </location>
</feature>
<dbReference type="InterPro" id="IPR001005">
    <property type="entry name" value="SANT/Myb"/>
</dbReference>
<dbReference type="InterPro" id="IPR009057">
    <property type="entry name" value="Homeodomain-like_sf"/>
</dbReference>
<dbReference type="PANTHER" id="PTHR45614:SF232">
    <property type="entry name" value="TRANSCRIPTION FACTOR MYB3R-2"/>
    <property type="match status" value="1"/>
</dbReference>
<name>A0A015IIJ3_RHIIW</name>
<feature type="domain" description="Myb-like" evidence="2">
    <location>
        <begin position="69"/>
        <end position="125"/>
    </location>
</feature>
<dbReference type="SMART" id="SM00717">
    <property type="entry name" value="SANT"/>
    <property type="match status" value="2"/>
</dbReference>
<feature type="domain" description="Myb-like" evidence="2">
    <location>
        <begin position="16"/>
        <end position="68"/>
    </location>
</feature>
<gene>
    <name evidence="3" type="ORF">RirG_239540</name>
</gene>
<evidence type="ECO:0000259" key="2">
    <source>
        <dbReference type="PROSITE" id="PS50090"/>
    </source>
</evidence>
<organism evidence="3 4">
    <name type="scientific">Rhizophagus irregularis (strain DAOM 197198w)</name>
    <name type="common">Glomus intraradices</name>
    <dbReference type="NCBI Taxonomy" id="1432141"/>
    <lineage>
        <taxon>Eukaryota</taxon>
        <taxon>Fungi</taxon>
        <taxon>Fungi incertae sedis</taxon>
        <taxon>Mucoromycota</taxon>
        <taxon>Glomeromycotina</taxon>
        <taxon>Glomeromycetes</taxon>
        <taxon>Glomerales</taxon>
        <taxon>Glomeraceae</taxon>
        <taxon>Rhizophagus</taxon>
    </lineage>
</organism>
<sequence>MSSYRKRKSKINSVGGKNTKPGSYTNEEDALIIKLYDQYMGETNKWKIIAVKLYRGHKSIRERYVNHLDPTIDRSDFTNEEKNEINNLQNNPEYFRKWAEIAKRISVNRKQGRRTELQVKNYWNSKDRTQKRKNKRSYERIHNIMNINHIVN</sequence>
<reference evidence="3 4" key="1">
    <citation type="submission" date="2014-02" db="EMBL/GenBank/DDBJ databases">
        <title>Single nucleus genome sequencing reveals high similarity among nuclei of an endomycorrhizal fungus.</title>
        <authorList>
            <person name="Lin K."/>
            <person name="Geurts R."/>
            <person name="Zhang Z."/>
            <person name="Limpens E."/>
            <person name="Saunders D.G."/>
            <person name="Mu D."/>
            <person name="Pang E."/>
            <person name="Cao H."/>
            <person name="Cha H."/>
            <person name="Lin T."/>
            <person name="Zhou Q."/>
            <person name="Shang Y."/>
            <person name="Li Y."/>
            <person name="Ivanov S."/>
            <person name="Sharma T."/>
            <person name="Velzen R.V."/>
            <person name="Ruijter N.D."/>
            <person name="Aanen D.K."/>
            <person name="Win J."/>
            <person name="Kamoun S."/>
            <person name="Bisseling T."/>
            <person name="Huang S."/>
        </authorList>
    </citation>
    <scope>NUCLEOTIDE SEQUENCE [LARGE SCALE GENOMIC DNA]</scope>
    <source>
        <strain evidence="4">DAOM197198w</strain>
    </source>
</reference>
<dbReference type="AlphaFoldDB" id="A0A015IIJ3"/>
<feature type="region of interest" description="Disordered" evidence="1">
    <location>
        <begin position="1"/>
        <end position="23"/>
    </location>
</feature>
<dbReference type="SMR" id="A0A015IIJ3"/>
<dbReference type="Pfam" id="PF13921">
    <property type="entry name" value="Myb_DNA-bind_6"/>
    <property type="match status" value="1"/>
</dbReference>
<dbReference type="InterPro" id="IPR050560">
    <property type="entry name" value="MYB_TF"/>
</dbReference>
<dbReference type="EMBL" id="JEMT01028707">
    <property type="protein sequence ID" value="EXX53900.1"/>
    <property type="molecule type" value="Genomic_DNA"/>
</dbReference>
<evidence type="ECO:0000313" key="4">
    <source>
        <dbReference type="Proteomes" id="UP000022910"/>
    </source>
</evidence>
<protein>
    <recommendedName>
        <fullName evidence="2">Myb-like domain-containing protein</fullName>
    </recommendedName>
</protein>
<comment type="caution">
    <text evidence="3">The sequence shown here is derived from an EMBL/GenBank/DDBJ whole genome shotgun (WGS) entry which is preliminary data.</text>
</comment>
<dbReference type="GO" id="GO:0005634">
    <property type="term" value="C:nucleus"/>
    <property type="evidence" value="ECO:0007669"/>
    <property type="project" value="TreeGrafter"/>
</dbReference>
<dbReference type="OrthoDB" id="2143914at2759"/>
<dbReference type="PROSITE" id="PS50090">
    <property type="entry name" value="MYB_LIKE"/>
    <property type="match status" value="2"/>
</dbReference>
<dbReference type="Proteomes" id="UP000022910">
    <property type="component" value="Unassembled WGS sequence"/>
</dbReference>
<proteinExistence type="predicted"/>
<evidence type="ECO:0000313" key="3">
    <source>
        <dbReference type="EMBL" id="EXX53900.1"/>
    </source>
</evidence>
<feature type="compositionally biased region" description="Polar residues" evidence="1">
    <location>
        <begin position="11"/>
        <end position="23"/>
    </location>
</feature>
<dbReference type="GO" id="GO:0000981">
    <property type="term" value="F:DNA-binding transcription factor activity, RNA polymerase II-specific"/>
    <property type="evidence" value="ECO:0007669"/>
    <property type="project" value="TreeGrafter"/>
</dbReference>
<accession>A0A015IIJ3</accession>
<dbReference type="PANTHER" id="PTHR45614">
    <property type="entry name" value="MYB PROTEIN-RELATED"/>
    <property type="match status" value="1"/>
</dbReference>
<evidence type="ECO:0000256" key="1">
    <source>
        <dbReference type="SAM" id="MobiDB-lite"/>
    </source>
</evidence>
<dbReference type="SUPFAM" id="SSF46689">
    <property type="entry name" value="Homeodomain-like"/>
    <property type="match status" value="1"/>
</dbReference>